<sequence>MKTNPRTPSSQRLTDANPEAMQHYNRMRVAISTSTTFDGRLSEVVLTAQFAVLGHEFPFKIHARRAMEQGMTVDALRALLMAGLGVTLVASEVGRALAWLDEATIEA</sequence>
<proteinExistence type="predicted"/>
<gene>
    <name evidence="2" type="ORF">KTE52_07230</name>
</gene>
<feature type="domain" description="Carboxymuconolactone decarboxylase-like" evidence="1">
    <location>
        <begin position="18"/>
        <end position="102"/>
    </location>
</feature>
<evidence type="ECO:0000259" key="1">
    <source>
        <dbReference type="Pfam" id="PF02627"/>
    </source>
</evidence>
<dbReference type="Proteomes" id="UP001196915">
    <property type="component" value="Unassembled WGS sequence"/>
</dbReference>
<dbReference type="AlphaFoldDB" id="A0AAP2HHD8"/>
<evidence type="ECO:0000313" key="2">
    <source>
        <dbReference type="EMBL" id="MBU9356124.1"/>
    </source>
</evidence>
<protein>
    <submittedName>
        <fullName evidence="2">Carboxymuconolactone decarboxylase family protein</fullName>
    </submittedName>
</protein>
<comment type="caution">
    <text evidence="2">The sequence shown here is derived from an EMBL/GenBank/DDBJ whole genome shotgun (WGS) entry which is preliminary data.</text>
</comment>
<dbReference type="RefSeq" id="WP_217084587.1">
    <property type="nucleotide sequence ID" value="NZ_CAJHCY010000025.1"/>
</dbReference>
<dbReference type="EMBL" id="JAHPMX010000003">
    <property type="protein sequence ID" value="MBU9356124.1"/>
    <property type="molecule type" value="Genomic_DNA"/>
</dbReference>
<organism evidence="2 3">
    <name type="scientific">Burkholderia multivorans</name>
    <dbReference type="NCBI Taxonomy" id="87883"/>
    <lineage>
        <taxon>Bacteria</taxon>
        <taxon>Pseudomonadati</taxon>
        <taxon>Pseudomonadota</taxon>
        <taxon>Betaproteobacteria</taxon>
        <taxon>Burkholderiales</taxon>
        <taxon>Burkholderiaceae</taxon>
        <taxon>Burkholderia</taxon>
        <taxon>Burkholderia cepacia complex</taxon>
    </lineage>
</organism>
<reference evidence="2" key="1">
    <citation type="submission" date="2021-06" db="EMBL/GenBank/DDBJ databases">
        <title>A collection of bacterial strains from the Burkholderia cepacia Research Laboratory and Repository.</title>
        <authorList>
            <person name="Lipuma J."/>
            <person name="Spilker T."/>
        </authorList>
    </citation>
    <scope>NUCLEOTIDE SEQUENCE</scope>
    <source>
        <strain evidence="2">AU37435</strain>
    </source>
</reference>
<name>A0AAP2HHD8_9BURK</name>
<accession>A0AAP2HHD8</accession>
<evidence type="ECO:0000313" key="3">
    <source>
        <dbReference type="Proteomes" id="UP001196915"/>
    </source>
</evidence>
<dbReference type="Pfam" id="PF02627">
    <property type="entry name" value="CMD"/>
    <property type="match status" value="1"/>
</dbReference>
<dbReference type="InterPro" id="IPR003779">
    <property type="entry name" value="CMD-like"/>
</dbReference>
<dbReference type="GO" id="GO:0051920">
    <property type="term" value="F:peroxiredoxin activity"/>
    <property type="evidence" value="ECO:0007669"/>
    <property type="project" value="InterPro"/>
</dbReference>